<dbReference type="HOGENOM" id="CLU_154146_0_0_1"/>
<dbReference type="Gramene" id="OMERI11G13780.1">
    <property type="protein sequence ID" value="OMERI11G13780.1"/>
    <property type="gene ID" value="OMERI11G13780"/>
</dbReference>
<evidence type="ECO:0000256" key="1">
    <source>
        <dbReference type="SAM" id="MobiDB-lite"/>
    </source>
</evidence>
<feature type="region of interest" description="Disordered" evidence="1">
    <location>
        <begin position="32"/>
        <end position="138"/>
    </location>
</feature>
<feature type="compositionally biased region" description="Basic and acidic residues" evidence="1">
    <location>
        <begin position="121"/>
        <end position="138"/>
    </location>
</feature>
<dbReference type="AlphaFoldDB" id="A0A0E0F6N4"/>
<reference evidence="2" key="1">
    <citation type="submission" date="2015-04" db="UniProtKB">
        <authorList>
            <consortium name="EnsemblPlants"/>
        </authorList>
    </citation>
    <scope>IDENTIFICATION</scope>
</reference>
<feature type="compositionally biased region" description="Acidic residues" evidence="1">
    <location>
        <begin position="100"/>
        <end position="111"/>
    </location>
</feature>
<protein>
    <submittedName>
        <fullName evidence="2">Uncharacterized protein</fullName>
    </submittedName>
</protein>
<proteinExistence type="predicted"/>
<keyword evidence="3" id="KW-1185">Reference proteome</keyword>
<evidence type="ECO:0000313" key="2">
    <source>
        <dbReference type="EnsemblPlants" id="OMERI11G13780.1"/>
    </source>
</evidence>
<feature type="compositionally biased region" description="Low complexity" evidence="1">
    <location>
        <begin position="60"/>
        <end position="71"/>
    </location>
</feature>
<accession>A0A0E0F6N4</accession>
<name>A0A0E0F6N4_9ORYZ</name>
<reference evidence="2" key="2">
    <citation type="submission" date="2018-05" db="EMBL/GenBank/DDBJ databases">
        <title>OmerRS3 (Oryza meridionalis Reference Sequence Version 3).</title>
        <authorList>
            <person name="Zhang J."/>
            <person name="Kudrna D."/>
            <person name="Lee S."/>
            <person name="Talag J."/>
            <person name="Welchert J."/>
            <person name="Wing R.A."/>
        </authorList>
    </citation>
    <scope>NUCLEOTIDE SEQUENCE [LARGE SCALE GENOMIC DNA]</scope>
    <source>
        <strain evidence="2">cv. OR44</strain>
    </source>
</reference>
<organism evidence="2">
    <name type="scientific">Oryza meridionalis</name>
    <dbReference type="NCBI Taxonomy" id="40149"/>
    <lineage>
        <taxon>Eukaryota</taxon>
        <taxon>Viridiplantae</taxon>
        <taxon>Streptophyta</taxon>
        <taxon>Embryophyta</taxon>
        <taxon>Tracheophyta</taxon>
        <taxon>Spermatophyta</taxon>
        <taxon>Magnoliopsida</taxon>
        <taxon>Liliopsida</taxon>
        <taxon>Poales</taxon>
        <taxon>Poaceae</taxon>
        <taxon>BOP clade</taxon>
        <taxon>Oryzoideae</taxon>
        <taxon>Oryzeae</taxon>
        <taxon>Oryzinae</taxon>
        <taxon>Oryza</taxon>
    </lineage>
</organism>
<evidence type="ECO:0000313" key="3">
    <source>
        <dbReference type="Proteomes" id="UP000008021"/>
    </source>
</evidence>
<feature type="compositionally biased region" description="Basic and acidic residues" evidence="1">
    <location>
        <begin position="74"/>
        <end position="84"/>
    </location>
</feature>
<dbReference type="Proteomes" id="UP000008021">
    <property type="component" value="Chromosome 11"/>
</dbReference>
<sequence length="138" mass="14566">MASPSLSPPLPSSSLSLFSFCPTERASRCSAAATREKRSASPVQWARQAPQGRSAAVAPRNTASSSTTARFTRAKGEDENDVGRSHAHAFQPCRSQEVVVFDDGDGGDDGDALPPLPLTEPLRRATVDGKDRAVSARS</sequence>
<dbReference type="EnsemblPlants" id="OMERI11G13780.1">
    <property type="protein sequence ID" value="OMERI11G13780.1"/>
    <property type="gene ID" value="OMERI11G13780"/>
</dbReference>